<keyword evidence="2" id="KW-1185">Reference proteome</keyword>
<organism evidence="1 2">
    <name type="scientific">Pistacia integerrima</name>
    <dbReference type="NCBI Taxonomy" id="434235"/>
    <lineage>
        <taxon>Eukaryota</taxon>
        <taxon>Viridiplantae</taxon>
        <taxon>Streptophyta</taxon>
        <taxon>Embryophyta</taxon>
        <taxon>Tracheophyta</taxon>
        <taxon>Spermatophyta</taxon>
        <taxon>Magnoliopsida</taxon>
        <taxon>eudicotyledons</taxon>
        <taxon>Gunneridae</taxon>
        <taxon>Pentapetalae</taxon>
        <taxon>rosids</taxon>
        <taxon>malvids</taxon>
        <taxon>Sapindales</taxon>
        <taxon>Anacardiaceae</taxon>
        <taxon>Pistacia</taxon>
    </lineage>
</organism>
<sequence length="112" mass="12534">MISSFIFHFAELAYTTKVTEKCDVYSFGVLALEVINGKHPGDIIPTLSSPFTWENLLLNNVLDERLPLPPPTIQDQLIVIVKLAIDCLDSNSKSRPTMNRVSHMFSTAMDLP</sequence>
<evidence type="ECO:0000313" key="1">
    <source>
        <dbReference type="EMBL" id="KAJ0016727.1"/>
    </source>
</evidence>
<evidence type="ECO:0000313" key="2">
    <source>
        <dbReference type="Proteomes" id="UP001163603"/>
    </source>
</evidence>
<gene>
    <name evidence="1" type="ORF">Pint_10223</name>
</gene>
<protein>
    <submittedName>
        <fullName evidence="1">Uncharacterized protein</fullName>
    </submittedName>
</protein>
<accession>A0ACC0XET0</accession>
<dbReference type="EMBL" id="CM047747">
    <property type="protein sequence ID" value="KAJ0016727.1"/>
    <property type="molecule type" value="Genomic_DNA"/>
</dbReference>
<comment type="caution">
    <text evidence="1">The sequence shown here is derived from an EMBL/GenBank/DDBJ whole genome shotgun (WGS) entry which is preliminary data.</text>
</comment>
<proteinExistence type="predicted"/>
<dbReference type="Proteomes" id="UP001163603">
    <property type="component" value="Chromosome 12"/>
</dbReference>
<name>A0ACC0XET0_9ROSI</name>
<reference evidence="2" key="1">
    <citation type="journal article" date="2023" name="G3 (Bethesda)">
        <title>Genome assembly and association tests identify interacting loci associated with vigor, precocity, and sex in interspecific pistachio rootstocks.</title>
        <authorList>
            <person name="Palmer W."/>
            <person name="Jacygrad E."/>
            <person name="Sagayaradj S."/>
            <person name="Cavanaugh K."/>
            <person name="Han R."/>
            <person name="Bertier L."/>
            <person name="Beede B."/>
            <person name="Kafkas S."/>
            <person name="Golino D."/>
            <person name="Preece J."/>
            <person name="Michelmore R."/>
        </authorList>
    </citation>
    <scope>NUCLEOTIDE SEQUENCE [LARGE SCALE GENOMIC DNA]</scope>
</reference>